<dbReference type="EMBL" id="CDPU01000028">
    <property type="protein sequence ID" value="CEO52292.1"/>
    <property type="molecule type" value="Genomic_DNA"/>
</dbReference>
<dbReference type="Pfam" id="PF00172">
    <property type="entry name" value="Zn_clus"/>
    <property type="match status" value="1"/>
</dbReference>
<dbReference type="InterPro" id="IPR036864">
    <property type="entry name" value="Zn2-C6_fun-type_DNA-bd_sf"/>
</dbReference>
<feature type="domain" description="Zn(2)-C6 fungal-type" evidence="4">
    <location>
        <begin position="13"/>
        <end position="43"/>
    </location>
</feature>
<protein>
    <recommendedName>
        <fullName evidence="4">Zn(2)-C6 fungal-type domain-containing protein</fullName>
    </recommendedName>
</protein>
<accession>A0A0B7K9W9</accession>
<keyword evidence="2" id="KW-0539">Nucleus</keyword>
<evidence type="ECO:0000259" key="4">
    <source>
        <dbReference type="PROSITE" id="PS50048"/>
    </source>
</evidence>
<dbReference type="AlphaFoldDB" id="A0A0B7K9W9"/>
<feature type="compositionally biased region" description="Polar residues" evidence="3">
    <location>
        <begin position="119"/>
        <end position="128"/>
    </location>
</feature>
<dbReference type="SMART" id="SM00066">
    <property type="entry name" value="GAL4"/>
    <property type="match status" value="1"/>
</dbReference>
<dbReference type="GO" id="GO:0008270">
    <property type="term" value="F:zinc ion binding"/>
    <property type="evidence" value="ECO:0007669"/>
    <property type="project" value="InterPro"/>
</dbReference>
<dbReference type="PANTHER" id="PTHR37534">
    <property type="entry name" value="TRANSCRIPTIONAL ACTIVATOR PROTEIN UGA3"/>
    <property type="match status" value="1"/>
</dbReference>
<dbReference type="PROSITE" id="PS00463">
    <property type="entry name" value="ZN2_CY6_FUNGAL_1"/>
    <property type="match status" value="1"/>
</dbReference>
<evidence type="ECO:0000256" key="3">
    <source>
        <dbReference type="SAM" id="MobiDB-lite"/>
    </source>
</evidence>
<dbReference type="GO" id="GO:0000981">
    <property type="term" value="F:DNA-binding transcription factor activity, RNA polymerase II-specific"/>
    <property type="evidence" value="ECO:0007669"/>
    <property type="project" value="InterPro"/>
</dbReference>
<feature type="region of interest" description="Disordered" evidence="3">
    <location>
        <begin position="54"/>
        <end position="142"/>
    </location>
</feature>
<dbReference type="CDD" id="cd00067">
    <property type="entry name" value="GAL4"/>
    <property type="match status" value="1"/>
</dbReference>
<evidence type="ECO:0000256" key="1">
    <source>
        <dbReference type="ARBA" id="ARBA00004123"/>
    </source>
</evidence>
<dbReference type="SUPFAM" id="SSF57701">
    <property type="entry name" value="Zn2/Cys6 DNA-binding domain"/>
    <property type="match status" value="1"/>
</dbReference>
<proteinExistence type="predicted"/>
<dbReference type="GO" id="GO:0005634">
    <property type="term" value="C:nucleus"/>
    <property type="evidence" value="ECO:0007669"/>
    <property type="project" value="UniProtKB-SubCell"/>
</dbReference>
<name>A0A0B7K9W9_BIOOC</name>
<sequence>MEHVNQGLRSRSGCMTCRQKHRKCDEGQPKCQACQIRGLECDYSIPLRWTTVSSTSKLHKDVKGSRVVKRSGRPGASSTHTRSPLPVPDAASPASPPQSSESRLRLDSEPVSPPWRAINPTSNHIPETSHSHPHGVVPHPQQPRRDSDYIIEAFISPLDVHGEEYSLTPHDTLSASPCYGIETTRSAHQNLHSNSLAPNEELGHEVWPTTDSTYGNEHGLIGQASHESLEEPCFVDSQTIVPEHSDASLVLLDDNLDVPSPPTNSTSWVIDNTLSNLLFQLFQSPGEEIAFTYLSLSHPVLLHGILSVATAHMHNCGRSNAALNALQESRDRHSDTGKSPDKLLLQGGVFSILSATEIALAAVMMQTSSVLMTGAGNVEMHLKCALHFIKDLGYLCRPPDSIFSRTLVNRFAMVDVVHAHLRFRRPLASFDFFMYQENEKLDHGDPAFREMHGCDQRVLCFLAEIAVLSAELLDGSTTRDLVQAKAYTLETEMRIWGHKYYNSMIRGASISKTTTQASSSSPSSQPSPMFLSDISILDIVCECFYWTAQLLLLRRLFLDPTKSSRVQLVRRHLFQIMDKLEPGCGPDSSLPFPFYMAAREATTLEERDWVRRKHAAMMAVYRDRSREYMMEYTEKIWNNAVSVAISNASDDTLSWCTPREQYIRELDKQSTYFMF</sequence>
<evidence type="ECO:0000313" key="5">
    <source>
        <dbReference type="EMBL" id="CEO52292.1"/>
    </source>
</evidence>
<dbReference type="InterPro" id="IPR001138">
    <property type="entry name" value="Zn2Cys6_DnaBD"/>
</dbReference>
<reference evidence="5" key="1">
    <citation type="submission" date="2015-01" db="EMBL/GenBank/DDBJ databases">
        <authorList>
            <person name="Durling Mikael"/>
        </authorList>
    </citation>
    <scope>NUCLEOTIDE SEQUENCE</scope>
</reference>
<evidence type="ECO:0000256" key="2">
    <source>
        <dbReference type="ARBA" id="ARBA00023242"/>
    </source>
</evidence>
<feature type="compositionally biased region" description="Low complexity" evidence="3">
    <location>
        <begin position="88"/>
        <end position="101"/>
    </location>
</feature>
<dbReference type="PANTHER" id="PTHR37534:SF46">
    <property type="entry name" value="ZN(II)2CYS6 TRANSCRIPTION FACTOR (EUROFUNG)"/>
    <property type="match status" value="1"/>
</dbReference>
<dbReference type="InterPro" id="IPR021858">
    <property type="entry name" value="Fun_TF"/>
</dbReference>
<comment type="subcellular location">
    <subcellularLocation>
        <location evidence="1">Nucleus</location>
    </subcellularLocation>
</comment>
<gene>
    <name evidence="5" type="ORF">BN869_000008350_1</name>
</gene>
<dbReference type="PROSITE" id="PS50048">
    <property type="entry name" value="ZN2_CY6_FUNGAL_2"/>
    <property type="match status" value="1"/>
</dbReference>
<dbReference type="Gene3D" id="4.10.240.10">
    <property type="entry name" value="Zn(2)-C6 fungal-type DNA-binding domain"/>
    <property type="match status" value="1"/>
</dbReference>
<organism evidence="5">
    <name type="scientific">Bionectria ochroleuca</name>
    <name type="common">Gliocladium roseum</name>
    <dbReference type="NCBI Taxonomy" id="29856"/>
    <lineage>
        <taxon>Eukaryota</taxon>
        <taxon>Fungi</taxon>
        <taxon>Dikarya</taxon>
        <taxon>Ascomycota</taxon>
        <taxon>Pezizomycotina</taxon>
        <taxon>Sordariomycetes</taxon>
        <taxon>Hypocreomycetidae</taxon>
        <taxon>Hypocreales</taxon>
        <taxon>Bionectriaceae</taxon>
        <taxon>Clonostachys</taxon>
    </lineage>
</organism>
<dbReference type="Pfam" id="PF11951">
    <property type="entry name" value="Fungal_trans_2"/>
    <property type="match status" value="1"/>
</dbReference>